<gene>
    <name evidence="1" type="ORF">ES332_A11G080900v1</name>
</gene>
<protein>
    <submittedName>
        <fullName evidence="1">Uncharacterized protein</fullName>
    </submittedName>
</protein>
<accession>A0A5D2N6T0</accession>
<name>A0A5D2N6T0_GOSTO</name>
<organism evidence="1 2">
    <name type="scientific">Gossypium tomentosum</name>
    <name type="common">Hawaiian cotton</name>
    <name type="synonym">Gossypium sandvicense</name>
    <dbReference type="NCBI Taxonomy" id="34277"/>
    <lineage>
        <taxon>Eukaryota</taxon>
        <taxon>Viridiplantae</taxon>
        <taxon>Streptophyta</taxon>
        <taxon>Embryophyta</taxon>
        <taxon>Tracheophyta</taxon>
        <taxon>Spermatophyta</taxon>
        <taxon>Magnoliopsida</taxon>
        <taxon>eudicotyledons</taxon>
        <taxon>Gunneridae</taxon>
        <taxon>Pentapetalae</taxon>
        <taxon>rosids</taxon>
        <taxon>malvids</taxon>
        <taxon>Malvales</taxon>
        <taxon>Malvaceae</taxon>
        <taxon>Malvoideae</taxon>
        <taxon>Gossypium</taxon>
    </lineage>
</organism>
<dbReference type="AlphaFoldDB" id="A0A5D2N6T0"/>
<dbReference type="Proteomes" id="UP000322667">
    <property type="component" value="Chromosome A11"/>
</dbReference>
<keyword evidence="2" id="KW-1185">Reference proteome</keyword>
<proteinExistence type="predicted"/>
<dbReference type="EMBL" id="CM017620">
    <property type="protein sequence ID" value="TYH99657.1"/>
    <property type="molecule type" value="Genomic_DNA"/>
</dbReference>
<evidence type="ECO:0000313" key="2">
    <source>
        <dbReference type="Proteomes" id="UP000322667"/>
    </source>
</evidence>
<evidence type="ECO:0000313" key="1">
    <source>
        <dbReference type="EMBL" id="TYH99657.1"/>
    </source>
</evidence>
<reference evidence="1 2" key="1">
    <citation type="submission" date="2019-07" db="EMBL/GenBank/DDBJ databases">
        <title>WGS assembly of Gossypium tomentosum.</title>
        <authorList>
            <person name="Chen Z.J."/>
            <person name="Sreedasyam A."/>
            <person name="Ando A."/>
            <person name="Song Q."/>
            <person name="De L."/>
            <person name="Hulse-Kemp A."/>
            <person name="Ding M."/>
            <person name="Ye W."/>
            <person name="Kirkbride R."/>
            <person name="Jenkins J."/>
            <person name="Plott C."/>
            <person name="Lovell J."/>
            <person name="Lin Y.-M."/>
            <person name="Vaughn R."/>
            <person name="Liu B."/>
            <person name="Li W."/>
            <person name="Simpson S."/>
            <person name="Scheffler B."/>
            <person name="Saski C."/>
            <person name="Grover C."/>
            <person name="Hu G."/>
            <person name="Conover J."/>
            <person name="Carlson J."/>
            <person name="Shu S."/>
            <person name="Boston L."/>
            <person name="Williams M."/>
            <person name="Peterson D."/>
            <person name="Mcgee K."/>
            <person name="Jones D."/>
            <person name="Wendel J."/>
            <person name="Stelly D."/>
            <person name="Grimwood J."/>
            <person name="Schmutz J."/>
        </authorList>
    </citation>
    <scope>NUCLEOTIDE SEQUENCE [LARGE SCALE GENOMIC DNA]</scope>
    <source>
        <strain evidence="1">7179.01</strain>
    </source>
</reference>
<sequence>MQEYNLFLFRNCKILSKKIIACLLYGYGKITDPQNIIKTLKKQTHINQTNPGPTVNNSTSHSPFLAFKGYDRSNTVTDIQVKLTGKAGNDVRIEERQIILDVISQEMTNLLQISGPEPYYLLILSISRTAYFYLLYTTMELKMQAKLQFLCHGCILSKESGICAKISLKHSMKF</sequence>